<accession>A0A444WBW5</accession>
<reference evidence="2 3" key="1">
    <citation type="submission" date="2014-12" db="EMBL/GenBank/DDBJ databases">
        <title>Genome sequence of Flavobacterium beibuense RSKm HC5.</title>
        <authorList>
            <person name="Kim J.F."/>
            <person name="Song J.Y."/>
            <person name="Kwak M.-J."/>
            <person name="Lee S.-W."/>
        </authorList>
    </citation>
    <scope>NUCLEOTIDE SEQUENCE [LARGE SCALE GENOMIC DNA]</scope>
    <source>
        <strain evidence="2 3">RSKm HC5</strain>
    </source>
</reference>
<dbReference type="RefSeq" id="WP_129750779.1">
    <property type="nucleotide sequence ID" value="NZ_JUIW01000005.1"/>
</dbReference>
<evidence type="ECO:0000313" key="3">
    <source>
        <dbReference type="Proteomes" id="UP000289775"/>
    </source>
</evidence>
<feature type="chain" id="PRO_5019344136" evidence="1">
    <location>
        <begin position="19"/>
        <end position="66"/>
    </location>
</feature>
<feature type="signal peptide" evidence="1">
    <location>
        <begin position="1"/>
        <end position="18"/>
    </location>
</feature>
<organism evidence="2 3">
    <name type="scientific">Flavobacterium beibuense</name>
    <dbReference type="NCBI Taxonomy" id="657326"/>
    <lineage>
        <taxon>Bacteria</taxon>
        <taxon>Pseudomonadati</taxon>
        <taxon>Bacteroidota</taxon>
        <taxon>Flavobacteriia</taxon>
        <taxon>Flavobacteriales</taxon>
        <taxon>Flavobacteriaceae</taxon>
        <taxon>Flavobacterium</taxon>
    </lineage>
</organism>
<evidence type="ECO:0000256" key="1">
    <source>
        <dbReference type="SAM" id="SignalP"/>
    </source>
</evidence>
<protein>
    <submittedName>
        <fullName evidence="2">Uncharacterized protein</fullName>
    </submittedName>
</protein>
<dbReference type="EMBL" id="JUIW01000005">
    <property type="protein sequence ID" value="RYJ43303.1"/>
    <property type="molecule type" value="Genomic_DNA"/>
</dbReference>
<dbReference type="OrthoDB" id="623514at2"/>
<gene>
    <name evidence="2" type="ORF">NU09_1641</name>
</gene>
<dbReference type="AlphaFoldDB" id="A0A444WBW5"/>
<evidence type="ECO:0000313" key="2">
    <source>
        <dbReference type="EMBL" id="RYJ43303.1"/>
    </source>
</evidence>
<keyword evidence="3" id="KW-1185">Reference proteome</keyword>
<keyword evidence="1" id="KW-0732">Signal</keyword>
<comment type="caution">
    <text evidence="2">The sequence shown here is derived from an EMBL/GenBank/DDBJ whole genome shotgun (WGS) entry which is preliminary data.</text>
</comment>
<sequence>MRNIFITALVILSSTVSAQEKSNNKPENRIKVEKDDFYEFIDCDGQEVVKPIYSNIEIATENGTEQ</sequence>
<name>A0A444WBW5_9FLAO</name>
<dbReference type="Proteomes" id="UP000289775">
    <property type="component" value="Unassembled WGS sequence"/>
</dbReference>
<proteinExistence type="predicted"/>